<evidence type="ECO:0000313" key="2">
    <source>
        <dbReference type="Proteomes" id="UP000712281"/>
    </source>
</evidence>
<organism evidence="1 2">
    <name type="scientific">Brassica cretica</name>
    <name type="common">Mustard</name>
    <dbReference type="NCBI Taxonomy" id="69181"/>
    <lineage>
        <taxon>Eukaryota</taxon>
        <taxon>Viridiplantae</taxon>
        <taxon>Streptophyta</taxon>
        <taxon>Embryophyta</taxon>
        <taxon>Tracheophyta</taxon>
        <taxon>Spermatophyta</taxon>
        <taxon>Magnoliopsida</taxon>
        <taxon>eudicotyledons</taxon>
        <taxon>Gunneridae</taxon>
        <taxon>Pentapetalae</taxon>
        <taxon>rosids</taxon>
        <taxon>malvids</taxon>
        <taxon>Brassicales</taxon>
        <taxon>Brassicaceae</taxon>
        <taxon>Brassiceae</taxon>
        <taxon>Brassica</taxon>
    </lineage>
</organism>
<protein>
    <submittedName>
        <fullName evidence="1">Uncharacterized protein</fullName>
    </submittedName>
</protein>
<evidence type="ECO:0000313" key="1">
    <source>
        <dbReference type="EMBL" id="KAF2535744.1"/>
    </source>
</evidence>
<gene>
    <name evidence="1" type="ORF">F2Q68_00020714</name>
</gene>
<dbReference type="OrthoDB" id="10369221at2759"/>
<dbReference type="Proteomes" id="UP000712281">
    <property type="component" value="Unassembled WGS sequence"/>
</dbReference>
<sequence>MVATIVLTRNGNGDLHDFGDHLCNAAGQKVDAHGAVILEPAATKDAEVLRQRTIAELI</sequence>
<accession>A0A3N6Q6X5</accession>
<proteinExistence type="predicted"/>
<name>A0A3N6Q6X5_BRACR</name>
<reference evidence="1" key="1">
    <citation type="submission" date="2019-12" db="EMBL/GenBank/DDBJ databases">
        <title>Genome sequencing and annotation of Brassica cretica.</title>
        <authorList>
            <person name="Studholme D.J."/>
            <person name="Sarris P.F."/>
        </authorList>
    </citation>
    <scope>NUCLEOTIDE SEQUENCE</scope>
    <source>
        <strain evidence="1">PFS-001/15</strain>
        <tissue evidence="1">Leaf</tissue>
    </source>
</reference>
<comment type="caution">
    <text evidence="1">The sequence shown here is derived from an EMBL/GenBank/DDBJ whole genome shotgun (WGS) entry which is preliminary data.</text>
</comment>
<dbReference type="AlphaFoldDB" id="A0A3N6Q6X5"/>
<dbReference type="EMBL" id="QGKW02002228">
    <property type="protein sequence ID" value="KAF2535744.1"/>
    <property type="molecule type" value="Genomic_DNA"/>
</dbReference>